<evidence type="ECO:0000313" key="4">
    <source>
        <dbReference type="Proteomes" id="UP001238088"/>
    </source>
</evidence>
<keyword evidence="2" id="KW-0560">Oxidoreductase</keyword>
<sequence length="108" mass="11790">MNINHSDDTPKSVFASEISIKLKPLVYHVALTYAEKGIRINSISPGYIETPLLEQIPPETKKEMIAKHPIGRLGKPEEIANAIVFMASDKASFITGTVLHVDGGYTAI</sequence>
<comment type="similarity">
    <text evidence="1">Belongs to the short-chain dehydrogenases/reductases (SDR) family.</text>
</comment>
<dbReference type="InterPro" id="IPR002347">
    <property type="entry name" value="SDR_fam"/>
</dbReference>
<evidence type="ECO:0000313" key="3">
    <source>
        <dbReference type="EMBL" id="MDQ0273938.1"/>
    </source>
</evidence>
<gene>
    <name evidence="3" type="ORF">J2S17_005899</name>
</gene>
<dbReference type="InterPro" id="IPR036291">
    <property type="entry name" value="NAD(P)-bd_dom_sf"/>
</dbReference>
<proteinExistence type="inferred from homology"/>
<reference evidence="3 4" key="1">
    <citation type="submission" date="2023-07" db="EMBL/GenBank/DDBJ databases">
        <title>Genomic Encyclopedia of Type Strains, Phase IV (KMG-IV): sequencing the most valuable type-strain genomes for metagenomic binning, comparative biology and taxonomic classification.</title>
        <authorList>
            <person name="Goeker M."/>
        </authorList>
    </citation>
    <scope>NUCLEOTIDE SEQUENCE [LARGE SCALE GENOMIC DNA]</scope>
    <source>
        <strain evidence="3 4">DSM 23494</strain>
    </source>
</reference>
<dbReference type="EMBL" id="JAUSUB010000061">
    <property type="protein sequence ID" value="MDQ0273938.1"/>
    <property type="molecule type" value="Genomic_DNA"/>
</dbReference>
<dbReference type="PANTHER" id="PTHR24321">
    <property type="entry name" value="DEHYDROGENASES, SHORT CHAIN"/>
    <property type="match status" value="1"/>
</dbReference>
<dbReference type="SUPFAM" id="SSF51735">
    <property type="entry name" value="NAD(P)-binding Rossmann-fold domains"/>
    <property type="match status" value="1"/>
</dbReference>
<name>A0ABU0ARX7_9BACI</name>
<keyword evidence="4" id="KW-1185">Reference proteome</keyword>
<dbReference type="PRINTS" id="PR00081">
    <property type="entry name" value="GDHRDH"/>
</dbReference>
<dbReference type="Proteomes" id="UP001238088">
    <property type="component" value="Unassembled WGS sequence"/>
</dbReference>
<dbReference type="Pfam" id="PF13561">
    <property type="entry name" value="adh_short_C2"/>
    <property type="match status" value="1"/>
</dbReference>
<dbReference type="Gene3D" id="3.40.50.720">
    <property type="entry name" value="NAD(P)-binding Rossmann-like Domain"/>
    <property type="match status" value="1"/>
</dbReference>
<dbReference type="RefSeq" id="WP_307480688.1">
    <property type="nucleotide sequence ID" value="NZ_JAUSUB010000061.1"/>
</dbReference>
<protein>
    <submittedName>
        <fullName evidence="3">NAD(P)-dependent dehydrogenase (Short-subunit alcohol dehydrogenase family)</fullName>
    </submittedName>
</protein>
<evidence type="ECO:0000256" key="2">
    <source>
        <dbReference type="ARBA" id="ARBA00023002"/>
    </source>
</evidence>
<accession>A0ABU0ARX7</accession>
<dbReference type="PANTHER" id="PTHR24321:SF8">
    <property type="entry name" value="ESTRADIOL 17-BETA-DEHYDROGENASE 8-RELATED"/>
    <property type="match status" value="1"/>
</dbReference>
<evidence type="ECO:0000256" key="1">
    <source>
        <dbReference type="ARBA" id="ARBA00006484"/>
    </source>
</evidence>
<organism evidence="3 4">
    <name type="scientific">Cytobacillus purgationiresistens</name>
    <dbReference type="NCBI Taxonomy" id="863449"/>
    <lineage>
        <taxon>Bacteria</taxon>
        <taxon>Bacillati</taxon>
        <taxon>Bacillota</taxon>
        <taxon>Bacilli</taxon>
        <taxon>Bacillales</taxon>
        <taxon>Bacillaceae</taxon>
        <taxon>Cytobacillus</taxon>
    </lineage>
</organism>
<comment type="caution">
    <text evidence="3">The sequence shown here is derived from an EMBL/GenBank/DDBJ whole genome shotgun (WGS) entry which is preliminary data.</text>
</comment>